<keyword evidence="1" id="KW-0863">Zinc-finger</keyword>
<keyword evidence="5" id="KW-1185">Reference proteome</keyword>
<dbReference type="OrthoDB" id="3863715at2759"/>
<feature type="region of interest" description="Disordered" evidence="2">
    <location>
        <begin position="40"/>
        <end position="66"/>
    </location>
</feature>
<feature type="domain" description="CCHC-type" evidence="3">
    <location>
        <begin position="259"/>
        <end position="274"/>
    </location>
</feature>
<accession>A0A7J0FGP2</accession>
<dbReference type="InterPro" id="IPR051714">
    <property type="entry name" value="Znf_CCHC_NABP"/>
</dbReference>
<dbReference type="GO" id="GO:0008270">
    <property type="term" value="F:zinc ion binding"/>
    <property type="evidence" value="ECO:0007669"/>
    <property type="project" value="UniProtKB-KW"/>
</dbReference>
<feature type="region of interest" description="Disordered" evidence="2">
    <location>
        <begin position="314"/>
        <end position="369"/>
    </location>
</feature>
<evidence type="ECO:0000259" key="3">
    <source>
        <dbReference type="PROSITE" id="PS50158"/>
    </source>
</evidence>
<dbReference type="SUPFAM" id="SSF57756">
    <property type="entry name" value="Retrovirus zinc finger-like domains"/>
    <property type="match status" value="1"/>
</dbReference>
<dbReference type="Pfam" id="PF03732">
    <property type="entry name" value="Retrotrans_gag"/>
    <property type="match status" value="1"/>
</dbReference>
<gene>
    <name evidence="4" type="ORF">Acr_12g0003960</name>
</gene>
<sequence length="540" mass="60892">MVRLDRVHLLRMLATRVLLVRLNKVVIVVLLVVVGAHTAGSSRGNPTPVVPKAHSGAGGRETDPDMPVIPSQFAREVAAAMLEMERTRHEEIRIQREVTSARFREGMKEFCKMNPPSFDSLGDPMVAGHWLSQIRKIFDTVRITKDDMKADFESTFEDQYFFESYRDELREQFEKLVQGHMTIFEYAIKFQSLSRFTLDLVNTEAKKCKSSITSGSFSKKRQRDSTQRLVGQQMFGASILASSPNPSNPGRISESQIVCHRCNQPGHIRSECPQRVCYNCGQQGHISTNCPQGENTHSGVGLVQQQILGHTSNYQQRNQQQRNQSQQSRQSVASERGSRMERGDASTTSKQFLGQRGRHVQSQGVQGKYHPGKANVVADALRMKVPGKLAEVASLAIREWKMMGEIGEFGIDLVDCIGRAILYGLVVQPTLVNHVIEAQSIDEEAEAIRAKLVMGEEQLGWVLHSDQGLRFQGKLFVPMSCRQEIGFWWKWRGWRLTKPSILPRLRARRRQQHFGSGRTDGYSDSGYGELRGEDFGEVSC</sequence>
<evidence type="ECO:0000313" key="4">
    <source>
        <dbReference type="EMBL" id="GFY97855.1"/>
    </source>
</evidence>
<dbReference type="PROSITE" id="PS50158">
    <property type="entry name" value="ZF_CCHC"/>
    <property type="match status" value="2"/>
</dbReference>
<dbReference type="Gene3D" id="4.10.60.10">
    <property type="entry name" value="Zinc finger, CCHC-type"/>
    <property type="match status" value="1"/>
</dbReference>
<keyword evidence="1" id="KW-0862">Zinc</keyword>
<evidence type="ECO:0000256" key="1">
    <source>
        <dbReference type="PROSITE-ProRule" id="PRU00047"/>
    </source>
</evidence>
<dbReference type="PANTHER" id="PTHR23002">
    <property type="entry name" value="ZINC FINGER CCHC DOMAIN CONTAINING PROTEIN"/>
    <property type="match status" value="1"/>
</dbReference>
<dbReference type="Pfam" id="PF00098">
    <property type="entry name" value="zf-CCHC"/>
    <property type="match status" value="2"/>
</dbReference>
<dbReference type="InterPro" id="IPR001878">
    <property type="entry name" value="Znf_CCHC"/>
</dbReference>
<feature type="region of interest" description="Disordered" evidence="2">
    <location>
        <begin position="512"/>
        <end position="540"/>
    </location>
</feature>
<evidence type="ECO:0000313" key="5">
    <source>
        <dbReference type="Proteomes" id="UP000585474"/>
    </source>
</evidence>
<comment type="caution">
    <text evidence="4">The sequence shown here is derived from an EMBL/GenBank/DDBJ whole genome shotgun (WGS) entry which is preliminary data.</text>
</comment>
<dbReference type="Proteomes" id="UP000585474">
    <property type="component" value="Unassembled WGS sequence"/>
</dbReference>
<dbReference type="InterPro" id="IPR036875">
    <property type="entry name" value="Znf_CCHC_sf"/>
</dbReference>
<proteinExistence type="predicted"/>
<organism evidence="4 5">
    <name type="scientific">Actinidia rufa</name>
    <dbReference type="NCBI Taxonomy" id="165716"/>
    <lineage>
        <taxon>Eukaryota</taxon>
        <taxon>Viridiplantae</taxon>
        <taxon>Streptophyta</taxon>
        <taxon>Embryophyta</taxon>
        <taxon>Tracheophyta</taxon>
        <taxon>Spermatophyta</taxon>
        <taxon>Magnoliopsida</taxon>
        <taxon>eudicotyledons</taxon>
        <taxon>Gunneridae</taxon>
        <taxon>Pentapetalae</taxon>
        <taxon>asterids</taxon>
        <taxon>Ericales</taxon>
        <taxon>Actinidiaceae</taxon>
        <taxon>Actinidia</taxon>
    </lineage>
</organism>
<keyword evidence="1" id="KW-0479">Metal-binding</keyword>
<dbReference type="InterPro" id="IPR005162">
    <property type="entry name" value="Retrotrans_gag_dom"/>
</dbReference>
<feature type="compositionally biased region" description="Low complexity" evidence="2">
    <location>
        <begin position="315"/>
        <end position="331"/>
    </location>
</feature>
<feature type="domain" description="CCHC-type" evidence="3">
    <location>
        <begin position="277"/>
        <end position="292"/>
    </location>
</feature>
<name>A0A7J0FGP2_9ERIC</name>
<dbReference type="SMART" id="SM00343">
    <property type="entry name" value="ZnF_C2HC"/>
    <property type="match status" value="2"/>
</dbReference>
<protein>
    <recommendedName>
        <fullName evidence="3">CCHC-type domain-containing protein</fullName>
    </recommendedName>
</protein>
<dbReference type="AlphaFoldDB" id="A0A7J0FGP2"/>
<evidence type="ECO:0000256" key="2">
    <source>
        <dbReference type="SAM" id="MobiDB-lite"/>
    </source>
</evidence>
<dbReference type="GO" id="GO:0003676">
    <property type="term" value="F:nucleic acid binding"/>
    <property type="evidence" value="ECO:0007669"/>
    <property type="project" value="InterPro"/>
</dbReference>
<dbReference type="EMBL" id="BJWL01000012">
    <property type="protein sequence ID" value="GFY97855.1"/>
    <property type="molecule type" value="Genomic_DNA"/>
</dbReference>
<reference evidence="4 5" key="1">
    <citation type="submission" date="2019-07" db="EMBL/GenBank/DDBJ databases">
        <title>De Novo Assembly of kiwifruit Actinidia rufa.</title>
        <authorList>
            <person name="Sugita-Konishi S."/>
            <person name="Sato K."/>
            <person name="Mori E."/>
            <person name="Abe Y."/>
            <person name="Kisaki G."/>
            <person name="Hamano K."/>
            <person name="Suezawa K."/>
            <person name="Otani M."/>
            <person name="Fukuda T."/>
            <person name="Manabe T."/>
            <person name="Gomi K."/>
            <person name="Tabuchi M."/>
            <person name="Akimitsu K."/>
            <person name="Kataoka I."/>
        </authorList>
    </citation>
    <scope>NUCLEOTIDE SEQUENCE [LARGE SCALE GENOMIC DNA]</scope>
    <source>
        <strain evidence="5">cv. Fuchu</strain>
    </source>
</reference>